<name>A0A811UFH2_CERCA</name>
<dbReference type="PANTHER" id="PTHR11630">
    <property type="entry name" value="DNA REPLICATION LICENSING FACTOR MCM FAMILY MEMBER"/>
    <property type="match status" value="1"/>
</dbReference>
<dbReference type="Gene3D" id="3.40.50.300">
    <property type="entry name" value="P-loop containing nucleotide triphosphate hydrolases"/>
    <property type="match status" value="1"/>
</dbReference>
<comment type="similarity">
    <text evidence="2 7">Belongs to the MCM family.</text>
</comment>
<comment type="subcellular location">
    <subcellularLocation>
        <location evidence="1">Nucleus</location>
    </subcellularLocation>
</comment>
<dbReference type="Gene3D" id="2.20.28.10">
    <property type="match status" value="1"/>
</dbReference>
<keyword evidence="3 7" id="KW-0547">Nucleotide-binding</keyword>
<dbReference type="InterPro" id="IPR058767">
    <property type="entry name" value="MCM8_N"/>
</dbReference>
<dbReference type="InterPro" id="IPR056875">
    <property type="entry name" value="MCM8/REC_WHD"/>
</dbReference>
<dbReference type="PRINTS" id="PR01657">
    <property type="entry name" value="MCMFAMILY"/>
</dbReference>
<dbReference type="GO" id="GO:0005634">
    <property type="term" value="C:nucleus"/>
    <property type="evidence" value="ECO:0007669"/>
    <property type="project" value="UniProtKB-SubCell"/>
</dbReference>
<dbReference type="SUPFAM" id="SSF50249">
    <property type="entry name" value="Nucleic acid-binding proteins"/>
    <property type="match status" value="1"/>
</dbReference>
<dbReference type="Gene3D" id="2.40.50.140">
    <property type="entry name" value="Nucleic acid-binding proteins"/>
    <property type="match status" value="1"/>
</dbReference>
<dbReference type="InterPro" id="IPR033762">
    <property type="entry name" value="MCM_OB"/>
</dbReference>
<evidence type="ECO:0000313" key="10">
    <source>
        <dbReference type="Proteomes" id="UP000606786"/>
    </source>
</evidence>
<evidence type="ECO:0000256" key="6">
    <source>
        <dbReference type="ARBA" id="ARBA00023242"/>
    </source>
</evidence>
<dbReference type="InterPro" id="IPR012340">
    <property type="entry name" value="NA-bd_OB-fold"/>
</dbReference>
<evidence type="ECO:0000259" key="8">
    <source>
        <dbReference type="PROSITE" id="PS50051"/>
    </source>
</evidence>
<dbReference type="Pfam" id="PF00493">
    <property type="entry name" value="MCM"/>
    <property type="match status" value="1"/>
</dbReference>
<dbReference type="PROSITE" id="PS50051">
    <property type="entry name" value="MCM_2"/>
    <property type="match status" value="1"/>
</dbReference>
<keyword evidence="4 7" id="KW-0067">ATP-binding</keyword>
<keyword evidence="6" id="KW-0539">Nucleus</keyword>
<dbReference type="GO" id="GO:0006310">
    <property type="term" value="P:DNA recombination"/>
    <property type="evidence" value="ECO:0007669"/>
    <property type="project" value="UniProtKB-ARBA"/>
</dbReference>
<dbReference type="Pfam" id="PF25051">
    <property type="entry name" value="WHD_MCM8"/>
    <property type="match status" value="1"/>
</dbReference>
<dbReference type="PANTHER" id="PTHR11630:SF47">
    <property type="entry name" value="DNA HELICASE MCM8"/>
    <property type="match status" value="1"/>
</dbReference>
<evidence type="ECO:0000256" key="3">
    <source>
        <dbReference type="ARBA" id="ARBA00022741"/>
    </source>
</evidence>
<keyword evidence="5 7" id="KW-0238">DNA-binding</keyword>
<dbReference type="EMBL" id="CAJHJT010000001">
    <property type="protein sequence ID" value="CAD6995973.1"/>
    <property type="molecule type" value="Genomic_DNA"/>
</dbReference>
<dbReference type="AlphaFoldDB" id="A0A811UFH2"/>
<evidence type="ECO:0000256" key="2">
    <source>
        <dbReference type="ARBA" id="ARBA00008010"/>
    </source>
</evidence>
<accession>A0A811UFH2</accession>
<dbReference type="InterPro" id="IPR001208">
    <property type="entry name" value="MCM_dom"/>
</dbReference>
<dbReference type="InterPro" id="IPR027417">
    <property type="entry name" value="P-loop_NTPase"/>
</dbReference>
<proteinExistence type="inferred from homology"/>
<dbReference type="SMART" id="SM00350">
    <property type="entry name" value="MCM"/>
    <property type="match status" value="1"/>
</dbReference>
<evidence type="ECO:0000256" key="1">
    <source>
        <dbReference type="ARBA" id="ARBA00004123"/>
    </source>
</evidence>
<gene>
    <name evidence="9" type="ORF">CCAP1982_LOCUS4683</name>
</gene>
<dbReference type="SUPFAM" id="SSF52540">
    <property type="entry name" value="P-loop containing nucleoside triphosphate hydrolases"/>
    <property type="match status" value="1"/>
</dbReference>
<evidence type="ECO:0000256" key="7">
    <source>
        <dbReference type="RuleBase" id="RU004070"/>
    </source>
</evidence>
<keyword evidence="10" id="KW-1185">Reference proteome</keyword>
<dbReference type="GO" id="GO:0042555">
    <property type="term" value="C:MCM complex"/>
    <property type="evidence" value="ECO:0007669"/>
    <property type="project" value="TreeGrafter"/>
</dbReference>
<sequence>MNPPATRGNGRFIRGRGRGGGAYRPYFYFRRNGRTIPAGGHGDANVGGCGRQRRRGQQNNGIIQLSNMAADSSFLRPECYSAPIDAKQTVQSVTVDMPLQCPGWHLYFQEEKYSETSDLAKRIEVIGQHYINNAGVYNLKQIQLEKCFKLEANLVCGDNLLTNVWPNVKTDMLERAQSTLATFGAAMHKVVTLDAINSSQSQQKSTKDCYVPRCTLPRKIFVRPEGFSELHIMSQIDRSMVDIMCSVRGSVSAIGTVEAMATWIAYKCSRCGQEQTQRQKGYSVIRPQKCKKEGCLAKKKFIEQRSSPFTRITPTQIVQIQESNIQAPIDLDFETSAFLDIELKYDLVDTLVCGQDVIINGIIKLRTLDADQNTYPSTSESTSKIYMKAVSIGDAKDLRHNFTQRDMDAIAMINSEPDSFKLLSHSVAPELHGEELMKAGVLLSLFGGAGSQIHEESEINVLLVGDPGIGKSHLLEMAAKVSQKGTIVSGKHRSPTTQTLASAFHGSTNHILSSGALANANAGHCAIDDLDRLASEQGPLMQIMQSKMVSLPFPNLCSTITMPTSVIAAANSLHGHYDHSRLLTENTRLSTTLLQQFNLVFLLLDKSNKDLDTSLTEHIRSVHDGVKKNTAIAQRFEVKPKSNNSISNIIDEDELDDEHYDLSNRLKLKNLNYKEEELDLLPPILLKKFIAYARQHVRPLLNDEAAEMIKSFYMGLRDKEGDEQTCAVNVSHLEGLIRLSQARARIDFSAEVTKLHVRDVLCIVRHSIADTALNDYIDRNPATASANQPTSQRGLAKKFIQMLQARSNALGRRLFDYDELKDMATRAGITCGVSNLVESVNLQGYLLKKGVNMYEVMTD</sequence>
<evidence type="ECO:0000256" key="4">
    <source>
        <dbReference type="ARBA" id="ARBA00022840"/>
    </source>
</evidence>
<dbReference type="Proteomes" id="UP000606786">
    <property type="component" value="Unassembled WGS sequence"/>
</dbReference>
<dbReference type="Pfam" id="PF17207">
    <property type="entry name" value="MCM_OB"/>
    <property type="match status" value="1"/>
</dbReference>
<dbReference type="CDD" id="cd22247">
    <property type="entry name" value="MCM8_WHD"/>
    <property type="match status" value="1"/>
</dbReference>
<dbReference type="OrthoDB" id="422555at2759"/>
<feature type="domain" description="MCM C-terminal AAA(+) ATPase" evidence="8">
    <location>
        <begin position="419"/>
        <end position="619"/>
    </location>
</feature>
<dbReference type="GO" id="GO:0017116">
    <property type="term" value="F:single-stranded DNA helicase activity"/>
    <property type="evidence" value="ECO:0007669"/>
    <property type="project" value="TreeGrafter"/>
</dbReference>
<evidence type="ECO:0000313" key="9">
    <source>
        <dbReference type="EMBL" id="CAD6995973.1"/>
    </source>
</evidence>
<dbReference type="GO" id="GO:0003697">
    <property type="term" value="F:single-stranded DNA binding"/>
    <property type="evidence" value="ECO:0007669"/>
    <property type="project" value="TreeGrafter"/>
</dbReference>
<dbReference type="GO" id="GO:0005524">
    <property type="term" value="F:ATP binding"/>
    <property type="evidence" value="ECO:0007669"/>
    <property type="project" value="UniProtKB-KW"/>
</dbReference>
<dbReference type="Pfam" id="PF26065">
    <property type="entry name" value="MCM8_N"/>
    <property type="match status" value="1"/>
</dbReference>
<comment type="caution">
    <text evidence="9">The sequence shown here is derived from an EMBL/GenBank/DDBJ whole genome shotgun (WGS) entry which is preliminary data.</text>
</comment>
<dbReference type="InterPro" id="IPR031327">
    <property type="entry name" value="MCM"/>
</dbReference>
<dbReference type="KEGG" id="ccat:101462612"/>
<organism evidence="9 10">
    <name type="scientific">Ceratitis capitata</name>
    <name type="common">Mediterranean fruit fly</name>
    <name type="synonym">Tephritis capitata</name>
    <dbReference type="NCBI Taxonomy" id="7213"/>
    <lineage>
        <taxon>Eukaryota</taxon>
        <taxon>Metazoa</taxon>
        <taxon>Ecdysozoa</taxon>
        <taxon>Arthropoda</taxon>
        <taxon>Hexapoda</taxon>
        <taxon>Insecta</taxon>
        <taxon>Pterygota</taxon>
        <taxon>Neoptera</taxon>
        <taxon>Endopterygota</taxon>
        <taxon>Diptera</taxon>
        <taxon>Brachycera</taxon>
        <taxon>Muscomorpha</taxon>
        <taxon>Tephritoidea</taxon>
        <taxon>Tephritidae</taxon>
        <taxon>Ceratitis</taxon>
        <taxon>Ceratitis</taxon>
    </lineage>
</organism>
<evidence type="ECO:0000256" key="5">
    <source>
        <dbReference type="ARBA" id="ARBA00023125"/>
    </source>
</evidence>
<reference evidence="9" key="1">
    <citation type="submission" date="2020-11" db="EMBL/GenBank/DDBJ databases">
        <authorList>
            <person name="Whitehead M."/>
        </authorList>
    </citation>
    <scope>NUCLEOTIDE SEQUENCE</scope>
    <source>
        <strain evidence="9">EGII</strain>
    </source>
</reference>
<protein>
    <submittedName>
        <fullName evidence="9">(Mediterranean fruit fly) hypothetical protein</fullName>
    </submittedName>
</protein>
<dbReference type="InterPro" id="IPR041562">
    <property type="entry name" value="MCM_lid"/>
</dbReference>
<dbReference type="Pfam" id="PF17855">
    <property type="entry name" value="MCM_lid"/>
    <property type="match status" value="1"/>
</dbReference>